<dbReference type="Pfam" id="PF16717">
    <property type="entry name" value="RAC_head"/>
    <property type="match status" value="1"/>
</dbReference>
<dbReference type="GO" id="GO:0030544">
    <property type="term" value="F:Hsp70 protein binding"/>
    <property type="evidence" value="ECO:0007669"/>
    <property type="project" value="InterPro"/>
</dbReference>
<dbReference type="InterPro" id="IPR054076">
    <property type="entry name" value="ZUO1-like_ZHD"/>
</dbReference>
<keyword evidence="7" id="KW-1185">Reference proteome</keyword>
<feature type="coiled-coil region" evidence="3">
    <location>
        <begin position="181"/>
        <end position="218"/>
    </location>
</feature>
<protein>
    <submittedName>
        <fullName evidence="6">DnaJ subfamily C member 2</fullName>
    </submittedName>
</protein>
<dbReference type="PANTHER" id="PTHR43999:SF1">
    <property type="entry name" value="DNAJ HOMOLOG SUBFAMILY C MEMBER 2"/>
    <property type="match status" value="1"/>
</dbReference>
<dbReference type="PANTHER" id="PTHR43999">
    <property type="entry name" value="DNAJ HOMOLOG SUBFAMILY C MEMBER 2"/>
    <property type="match status" value="1"/>
</dbReference>
<comment type="caution">
    <text evidence="6">The sequence shown here is derived from an EMBL/GenBank/DDBJ whole genome shotgun (WGS) entry which is preliminary data.</text>
</comment>
<dbReference type="InterPro" id="IPR044634">
    <property type="entry name" value="Zuotin/DnaJC2"/>
</dbReference>
<evidence type="ECO:0000256" key="1">
    <source>
        <dbReference type="ARBA" id="ARBA00022490"/>
    </source>
</evidence>
<reference evidence="6 7" key="1">
    <citation type="submission" date="2019-05" db="EMBL/GenBank/DDBJ databases">
        <title>Another draft genome of Portunus trituberculatus and its Hox gene families provides insights of decapod evolution.</title>
        <authorList>
            <person name="Jeong J.-H."/>
            <person name="Song I."/>
            <person name="Kim S."/>
            <person name="Choi T."/>
            <person name="Kim D."/>
            <person name="Ryu S."/>
            <person name="Kim W."/>
        </authorList>
    </citation>
    <scope>NUCLEOTIDE SEQUENCE [LARGE SCALE GENOMIC DNA]</scope>
    <source>
        <tissue evidence="6">Muscle</tissue>
    </source>
</reference>
<dbReference type="AlphaFoldDB" id="A0A5B7CY07"/>
<gene>
    <name evidence="6" type="primary">DNAJC2</name>
    <name evidence="6" type="ORF">E2C01_005971</name>
</gene>
<keyword evidence="2" id="KW-0143">Chaperone</keyword>
<keyword evidence="3" id="KW-0175">Coiled coil</keyword>
<dbReference type="Pfam" id="PF21884">
    <property type="entry name" value="ZUO1-like_ZHD"/>
    <property type="match status" value="1"/>
</dbReference>
<accession>A0A5B7CY07</accession>
<name>A0A5B7CY07_PORTR</name>
<keyword evidence="1" id="KW-0963">Cytoplasm</keyword>
<feature type="domain" description="Ribosome-associated complex head" evidence="4">
    <location>
        <begin position="211"/>
        <end position="302"/>
    </location>
</feature>
<dbReference type="GO" id="GO:0005829">
    <property type="term" value="C:cytosol"/>
    <property type="evidence" value="ECO:0007669"/>
    <property type="project" value="TreeGrafter"/>
</dbReference>
<evidence type="ECO:0000313" key="7">
    <source>
        <dbReference type="Proteomes" id="UP000324222"/>
    </source>
</evidence>
<dbReference type="GO" id="GO:0006450">
    <property type="term" value="P:regulation of translational fidelity"/>
    <property type="evidence" value="ECO:0007669"/>
    <property type="project" value="InterPro"/>
</dbReference>
<evidence type="ECO:0000256" key="2">
    <source>
        <dbReference type="ARBA" id="ARBA00023186"/>
    </source>
</evidence>
<dbReference type="Gene3D" id="1.10.8.840">
    <property type="entry name" value="Ribosome-associated complex head domain"/>
    <property type="match status" value="1"/>
</dbReference>
<proteinExistence type="predicted"/>
<sequence>MDTEDCSVAVIIKRRLTPLIQVEVEPVGRWFHIYEARRLRGHLTSSVGESEEESEEEEAQEVEVEDDIHYLRSLNPADWKIFTSVFEHNARWSTHKHVPGLGKPDDTKQKVDRFYGFWYDFDSWREFSYLDEEEKEKGQDREERRWIEKQNKVERARRRKEEMGRLRRLVDNAYACDPRIAKYIRREAEEAERKKREAEEAEQRAKQEVEKKEREVLKKAFKKERKMLRTLCKDNNYFASEEGERVQTMTDVELLCEALELTCLEELNKQLAQVAQDKMQGREVLMKEELVEMVKAKKAAQAAAAGKK</sequence>
<dbReference type="Proteomes" id="UP000324222">
    <property type="component" value="Unassembled WGS sequence"/>
</dbReference>
<evidence type="ECO:0000313" key="6">
    <source>
        <dbReference type="EMBL" id="MPC13246.1"/>
    </source>
</evidence>
<evidence type="ECO:0000259" key="5">
    <source>
        <dbReference type="Pfam" id="PF21884"/>
    </source>
</evidence>
<dbReference type="GO" id="GO:0051083">
    <property type="term" value="P:'de novo' cotranslational protein folding"/>
    <property type="evidence" value="ECO:0007669"/>
    <property type="project" value="InterPro"/>
</dbReference>
<dbReference type="GO" id="GO:0043022">
    <property type="term" value="F:ribosome binding"/>
    <property type="evidence" value="ECO:0007669"/>
    <property type="project" value="InterPro"/>
</dbReference>
<dbReference type="InterPro" id="IPR042569">
    <property type="entry name" value="RAC_head_sf"/>
</dbReference>
<dbReference type="InterPro" id="IPR032003">
    <property type="entry name" value="RAC_head"/>
</dbReference>
<feature type="domain" description="Zuotin-like zuotin homology" evidence="5">
    <location>
        <begin position="79"/>
        <end position="180"/>
    </location>
</feature>
<dbReference type="OrthoDB" id="1690618at2759"/>
<organism evidence="6 7">
    <name type="scientific">Portunus trituberculatus</name>
    <name type="common">Swimming crab</name>
    <name type="synonym">Neptunus trituberculatus</name>
    <dbReference type="NCBI Taxonomy" id="210409"/>
    <lineage>
        <taxon>Eukaryota</taxon>
        <taxon>Metazoa</taxon>
        <taxon>Ecdysozoa</taxon>
        <taxon>Arthropoda</taxon>
        <taxon>Crustacea</taxon>
        <taxon>Multicrustacea</taxon>
        <taxon>Malacostraca</taxon>
        <taxon>Eumalacostraca</taxon>
        <taxon>Eucarida</taxon>
        <taxon>Decapoda</taxon>
        <taxon>Pleocyemata</taxon>
        <taxon>Brachyura</taxon>
        <taxon>Eubrachyura</taxon>
        <taxon>Portunoidea</taxon>
        <taxon>Portunidae</taxon>
        <taxon>Portuninae</taxon>
        <taxon>Portunus</taxon>
    </lineage>
</organism>
<evidence type="ECO:0000256" key="3">
    <source>
        <dbReference type="SAM" id="Coils"/>
    </source>
</evidence>
<evidence type="ECO:0000259" key="4">
    <source>
        <dbReference type="Pfam" id="PF16717"/>
    </source>
</evidence>
<dbReference type="EMBL" id="VSRR010000268">
    <property type="protein sequence ID" value="MPC13246.1"/>
    <property type="molecule type" value="Genomic_DNA"/>
</dbReference>